<dbReference type="STRING" id="34508.A0A4U5MDV7"/>
<comment type="caution">
    <text evidence="2">The sequence shown here is derived from an EMBL/GenBank/DDBJ whole genome shotgun (WGS) entry which is preliminary data.</text>
</comment>
<dbReference type="EMBL" id="AZBU02000008">
    <property type="protein sequence ID" value="TKR67324.1"/>
    <property type="molecule type" value="Genomic_DNA"/>
</dbReference>
<dbReference type="Proteomes" id="UP000298663">
    <property type="component" value="Unassembled WGS sequence"/>
</dbReference>
<gene>
    <name evidence="2" type="ORF">L596_023495</name>
</gene>
<feature type="region of interest" description="Disordered" evidence="1">
    <location>
        <begin position="1"/>
        <end position="112"/>
    </location>
</feature>
<accession>A0A4U5MDV7</accession>
<evidence type="ECO:0000313" key="3">
    <source>
        <dbReference type="Proteomes" id="UP000298663"/>
    </source>
</evidence>
<evidence type="ECO:0000313" key="2">
    <source>
        <dbReference type="EMBL" id="TKR67324.1"/>
    </source>
</evidence>
<proteinExistence type="predicted"/>
<name>A0A4U5MDV7_STECR</name>
<sequence length="376" mass="42384">MNRQDSRSSRHQMSHHPQQQPQPMLQQPPIHHGAPPQQMLHSQQHQPSPQQHHQPIQHQPQQQPMMHHAYDSRPSTSGSGPMMGYQQLSQTSQQMHMAPQQPPPPNMHPQPQQHRVMQQHHRNPLASQLPSLNSGAHVLQTSVSAPPSASTMGPPPIPGPSMHRTMPIAPVPPRSEPATPATLKRQREDQAMMPPPKKKHVKRDVPPSHRIHEYEKALDLTAYIRQLETLLQQPIKIPGTQVPAHPGAQRVRYSIFSIKGIYASEEERMGEVSKFYNTDSVGSRKWLLKQMTDESDSESDGERSFTADDIRLLLKIHKRRRSIQRGYLQNPLNAQYTYYGAGLISSEDRFPEHQASVLRQHGQGPPPPPSGASGSQ</sequence>
<dbReference type="OrthoDB" id="5847120at2759"/>
<protein>
    <submittedName>
        <fullName evidence="2">Uncharacterized protein</fullName>
    </submittedName>
</protein>
<dbReference type="AlphaFoldDB" id="A0A4U5MDV7"/>
<evidence type="ECO:0000256" key="1">
    <source>
        <dbReference type="SAM" id="MobiDB-lite"/>
    </source>
</evidence>
<feature type="region of interest" description="Disordered" evidence="1">
    <location>
        <begin position="170"/>
        <end position="206"/>
    </location>
</feature>
<reference evidence="2 3" key="1">
    <citation type="journal article" date="2015" name="Genome Biol.">
        <title>Comparative genomics of Steinernema reveals deeply conserved gene regulatory networks.</title>
        <authorList>
            <person name="Dillman A.R."/>
            <person name="Macchietto M."/>
            <person name="Porter C.F."/>
            <person name="Rogers A."/>
            <person name="Williams B."/>
            <person name="Antoshechkin I."/>
            <person name="Lee M.M."/>
            <person name="Goodwin Z."/>
            <person name="Lu X."/>
            <person name="Lewis E.E."/>
            <person name="Goodrich-Blair H."/>
            <person name="Stock S.P."/>
            <person name="Adams B.J."/>
            <person name="Sternberg P.W."/>
            <person name="Mortazavi A."/>
        </authorList>
    </citation>
    <scope>NUCLEOTIDE SEQUENCE [LARGE SCALE GENOMIC DNA]</scope>
    <source>
        <strain evidence="2 3">ALL</strain>
    </source>
</reference>
<reference evidence="2 3" key="2">
    <citation type="journal article" date="2019" name="G3 (Bethesda)">
        <title>Hybrid Assembly of the Genome of the Entomopathogenic Nematode Steinernema carpocapsae Identifies the X-Chromosome.</title>
        <authorList>
            <person name="Serra L."/>
            <person name="Macchietto M."/>
            <person name="Macias-Munoz A."/>
            <person name="McGill C.J."/>
            <person name="Rodriguez I.M."/>
            <person name="Rodriguez B."/>
            <person name="Murad R."/>
            <person name="Mortazavi A."/>
        </authorList>
    </citation>
    <scope>NUCLEOTIDE SEQUENCE [LARGE SCALE GENOMIC DNA]</scope>
    <source>
        <strain evidence="2 3">ALL</strain>
    </source>
</reference>
<keyword evidence="3" id="KW-1185">Reference proteome</keyword>
<organism evidence="2 3">
    <name type="scientific">Steinernema carpocapsae</name>
    <name type="common">Entomopathogenic nematode</name>
    <dbReference type="NCBI Taxonomy" id="34508"/>
    <lineage>
        <taxon>Eukaryota</taxon>
        <taxon>Metazoa</taxon>
        <taxon>Ecdysozoa</taxon>
        <taxon>Nematoda</taxon>
        <taxon>Chromadorea</taxon>
        <taxon>Rhabditida</taxon>
        <taxon>Tylenchina</taxon>
        <taxon>Panagrolaimomorpha</taxon>
        <taxon>Strongyloidoidea</taxon>
        <taxon>Steinernematidae</taxon>
        <taxon>Steinernema</taxon>
    </lineage>
</organism>
<feature type="compositionally biased region" description="Low complexity" evidence="1">
    <location>
        <begin position="15"/>
        <end position="67"/>
    </location>
</feature>
<feature type="region of interest" description="Disordered" evidence="1">
    <location>
        <begin position="350"/>
        <end position="376"/>
    </location>
</feature>